<organism evidence="2 3">
    <name type="scientific">Cylindrobasidium torrendii FP15055 ss-10</name>
    <dbReference type="NCBI Taxonomy" id="1314674"/>
    <lineage>
        <taxon>Eukaryota</taxon>
        <taxon>Fungi</taxon>
        <taxon>Dikarya</taxon>
        <taxon>Basidiomycota</taxon>
        <taxon>Agaricomycotina</taxon>
        <taxon>Agaricomycetes</taxon>
        <taxon>Agaricomycetidae</taxon>
        <taxon>Agaricales</taxon>
        <taxon>Marasmiineae</taxon>
        <taxon>Physalacriaceae</taxon>
        <taxon>Cylindrobasidium</taxon>
    </lineage>
</organism>
<accession>A0A0D7AVQ6</accession>
<reference evidence="2 3" key="1">
    <citation type="journal article" date="2015" name="Fungal Genet. Biol.">
        <title>Evolution of novel wood decay mechanisms in Agaricales revealed by the genome sequences of Fistulina hepatica and Cylindrobasidium torrendii.</title>
        <authorList>
            <person name="Floudas D."/>
            <person name="Held B.W."/>
            <person name="Riley R."/>
            <person name="Nagy L.G."/>
            <person name="Koehler G."/>
            <person name="Ransdell A.S."/>
            <person name="Younus H."/>
            <person name="Chow J."/>
            <person name="Chiniquy J."/>
            <person name="Lipzen A."/>
            <person name="Tritt A."/>
            <person name="Sun H."/>
            <person name="Haridas S."/>
            <person name="LaButti K."/>
            <person name="Ohm R.A."/>
            <person name="Kues U."/>
            <person name="Blanchette R.A."/>
            <person name="Grigoriev I.V."/>
            <person name="Minto R.E."/>
            <person name="Hibbett D.S."/>
        </authorList>
    </citation>
    <scope>NUCLEOTIDE SEQUENCE [LARGE SCALE GENOMIC DNA]</scope>
    <source>
        <strain evidence="2 3">FP15055 ss-10</strain>
    </source>
</reference>
<gene>
    <name evidence="2" type="ORF">CYLTODRAFT_426884</name>
</gene>
<keyword evidence="3" id="KW-1185">Reference proteome</keyword>
<evidence type="ECO:0000313" key="2">
    <source>
        <dbReference type="EMBL" id="KIY62468.1"/>
    </source>
</evidence>
<dbReference type="Proteomes" id="UP000054007">
    <property type="component" value="Unassembled WGS sequence"/>
</dbReference>
<dbReference type="AlphaFoldDB" id="A0A0D7AVQ6"/>
<dbReference type="EMBL" id="KN880781">
    <property type="protein sequence ID" value="KIY62468.1"/>
    <property type="molecule type" value="Genomic_DNA"/>
</dbReference>
<evidence type="ECO:0000256" key="1">
    <source>
        <dbReference type="SAM" id="MobiDB-lite"/>
    </source>
</evidence>
<sequence>MNRLFPLAWGRIFGPNTRRTLCGEWFRYMQKAIQANGLQDTLDTALDKLDAWEKVHLPGHPREREWISPDLINTTPYTHKNGLVKIPYKEEGSSMVLTVSEEDEDESSESVSSTSST</sequence>
<protein>
    <submittedName>
        <fullName evidence="2">Uncharacterized protein</fullName>
    </submittedName>
</protein>
<name>A0A0D7AVQ6_9AGAR</name>
<feature type="region of interest" description="Disordered" evidence="1">
    <location>
        <begin position="97"/>
        <end position="117"/>
    </location>
</feature>
<evidence type="ECO:0000313" key="3">
    <source>
        <dbReference type="Proteomes" id="UP000054007"/>
    </source>
</evidence>
<proteinExistence type="predicted"/>